<accession>A0A286DUI1</accession>
<dbReference type="EMBL" id="OCNE01000005">
    <property type="protein sequence ID" value="SOD62322.1"/>
    <property type="molecule type" value="Genomic_DNA"/>
</dbReference>
<sequence length="148" mass="16495">MEKERPIGYWLKHLHNLLEDQLETTLADHSVSRRHWQVLNSLAREPHDEAALRTALAPFWEEGAPTLEASLGELTGRGWITQTRGGGPFALTEQGRAVHGALTRQVQRTRAQVLTGVSPDQYTDVVRTLAAMARNVEQALTEGRPEPV</sequence>
<keyword evidence="1" id="KW-0238">DNA-binding</keyword>
<evidence type="ECO:0000313" key="1">
    <source>
        <dbReference type="EMBL" id="SOD62322.1"/>
    </source>
</evidence>
<reference evidence="1 2" key="1">
    <citation type="submission" date="2017-09" db="EMBL/GenBank/DDBJ databases">
        <authorList>
            <person name="Ehlers B."/>
            <person name="Leendertz F.H."/>
        </authorList>
    </citation>
    <scope>NUCLEOTIDE SEQUENCE [LARGE SCALE GENOMIC DNA]</scope>
    <source>
        <strain evidence="1 2">CGMCC 4.7095</strain>
    </source>
</reference>
<dbReference type="GO" id="GO:0003677">
    <property type="term" value="F:DNA binding"/>
    <property type="evidence" value="ECO:0007669"/>
    <property type="project" value="UniProtKB-KW"/>
</dbReference>
<dbReference type="SUPFAM" id="SSF46785">
    <property type="entry name" value="Winged helix' DNA-binding domain"/>
    <property type="match status" value="1"/>
</dbReference>
<dbReference type="Proteomes" id="UP000219072">
    <property type="component" value="Unassembled WGS sequence"/>
</dbReference>
<evidence type="ECO:0000313" key="2">
    <source>
        <dbReference type="Proteomes" id="UP000219072"/>
    </source>
</evidence>
<proteinExistence type="predicted"/>
<gene>
    <name evidence="1" type="ORF">SAMN06297387_105138</name>
</gene>
<dbReference type="AlphaFoldDB" id="A0A286DUI1"/>
<dbReference type="RefSeq" id="WP_212615883.1">
    <property type="nucleotide sequence ID" value="NZ_OCNE01000005.1"/>
</dbReference>
<keyword evidence="2" id="KW-1185">Reference proteome</keyword>
<dbReference type="InterPro" id="IPR036388">
    <property type="entry name" value="WH-like_DNA-bd_sf"/>
</dbReference>
<protein>
    <submittedName>
        <fullName evidence="1">DNA-binding transcriptional regulator, MarR family</fullName>
    </submittedName>
</protein>
<dbReference type="Gene3D" id="1.10.10.10">
    <property type="entry name" value="Winged helix-like DNA-binding domain superfamily/Winged helix DNA-binding domain"/>
    <property type="match status" value="1"/>
</dbReference>
<dbReference type="InterPro" id="IPR036390">
    <property type="entry name" value="WH_DNA-bd_sf"/>
</dbReference>
<name>A0A286DUI1_9ACTN</name>
<organism evidence="1 2">
    <name type="scientific">Streptomyces zhaozhouensis</name>
    <dbReference type="NCBI Taxonomy" id="1300267"/>
    <lineage>
        <taxon>Bacteria</taxon>
        <taxon>Bacillati</taxon>
        <taxon>Actinomycetota</taxon>
        <taxon>Actinomycetes</taxon>
        <taxon>Kitasatosporales</taxon>
        <taxon>Streptomycetaceae</taxon>
        <taxon>Streptomyces</taxon>
    </lineage>
</organism>